<evidence type="ECO:0000256" key="1">
    <source>
        <dbReference type="ARBA" id="ARBA00004370"/>
    </source>
</evidence>
<dbReference type="PROSITE" id="PS50835">
    <property type="entry name" value="IG_LIKE"/>
    <property type="match status" value="1"/>
</dbReference>
<dbReference type="Proteomes" id="UP000261340">
    <property type="component" value="Unplaced"/>
</dbReference>
<dbReference type="InterPro" id="IPR050504">
    <property type="entry name" value="IgSF_BTN/MOG"/>
</dbReference>
<dbReference type="InterPro" id="IPR013106">
    <property type="entry name" value="Ig_V-set"/>
</dbReference>
<keyword evidence="6" id="KW-1185">Reference proteome</keyword>
<dbReference type="GO" id="GO:0009897">
    <property type="term" value="C:external side of plasma membrane"/>
    <property type="evidence" value="ECO:0007669"/>
    <property type="project" value="TreeGrafter"/>
</dbReference>
<keyword evidence="2" id="KW-0472">Membrane</keyword>
<name>A0A3Q0S078_AMPCI</name>
<protein>
    <recommendedName>
        <fullName evidence="4">Ig-like domain-containing protein</fullName>
    </recommendedName>
</protein>
<dbReference type="InterPro" id="IPR036179">
    <property type="entry name" value="Ig-like_dom_sf"/>
</dbReference>
<evidence type="ECO:0000313" key="6">
    <source>
        <dbReference type="Proteomes" id="UP000261340"/>
    </source>
</evidence>
<organism evidence="5 6">
    <name type="scientific">Amphilophus citrinellus</name>
    <name type="common">Midas cichlid</name>
    <name type="synonym">Cichlasoma citrinellum</name>
    <dbReference type="NCBI Taxonomy" id="61819"/>
    <lineage>
        <taxon>Eukaryota</taxon>
        <taxon>Metazoa</taxon>
        <taxon>Chordata</taxon>
        <taxon>Craniata</taxon>
        <taxon>Vertebrata</taxon>
        <taxon>Euteleostomi</taxon>
        <taxon>Actinopterygii</taxon>
        <taxon>Neopterygii</taxon>
        <taxon>Teleostei</taxon>
        <taxon>Neoteleostei</taxon>
        <taxon>Acanthomorphata</taxon>
        <taxon>Ovalentaria</taxon>
        <taxon>Cichlomorphae</taxon>
        <taxon>Cichliformes</taxon>
        <taxon>Cichlidae</taxon>
        <taxon>New World cichlids</taxon>
        <taxon>Cichlasomatinae</taxon>
        <taxon>Heroini</taxon>
        <taxon>Amphilophus</taxon>
    </lineage>
</organism>
<dbReference type="SUPFAM" id="SSF48726">
    <property type="entry name" value="Immunoglobulin"/>
    <property type="match status" value="1"/>
</dbReference>
<evidence type="ECO:0000256" key="2">
    <source>
        <dbReference type="ARBA" id="ARBA00023136"/>
    </source>
</evidence>
<evidence type="ECO:0000313" key="5">
    <source>
        <dbReference type="Ensembl" id="ENSACIP00000015333.1"/>
    </source>
</evidence>
<dbReference type="PANTHER" id="PTHR24100">
    <property type="entry name" value="BUTYROPHILIN"/>
    <property type="match status" value="1"/>
</dbReference>
<feature type="domain" description="Ig-like" evidence="4">
    <location>
        <begin position="23"/>
        <end position="130"/>
    </location>
</feature>
<dbReference type="Ensembl" id="ENSACIT00000015743.1">
    <property type="protein sequence ID" value="ENSACIP00000015333.1"/>
    <property type="gene ID" value="ENSACIG00000011873.1"/>
</dbReference>
<dbReference type="GO" id="GO:0005102">
    <property type="term" value="F:signaling receptor binding"/>
    <property type="evidence" value="ECO:0007669"/>
    <property type="project" value="TreeGrafter"/>
</dbReference>
<dbReference type="GO" id="GO:0050852">
    <property type="term" value="P:T cell receptor signaling pathway"/>
    <property type="evidence" value="ECO:0007669"/>
    <property type="project" value="TreeGrafter"/>
</dbReference>
<dbReference type="InterPro" id="IPR013783">
    <property type="entry name" value="Ig-like_fold"/>
</dbReference>
<proteinExistence type="predicted"/>
<reference evidence="5" key="1">
    <citation type="submission" date="2025-08" db="UniProtKB">
        <authorList>
            <consortium name="Ensembl"/>
        </authorList>
    </citation>
    <scope>IDENTIFICATION</scope>
</reference>
<dbReference type="Gene3D" id="2.60.40.10">
    <property type="entry name" value="Immunoglobulins"/>
    <property type="match status" value="1"/>
</dbReference>
<dbReference type="GO" id="GO:1903037">
    <property type="term" value="P:regulation of leukocyte cell-cell adhesion"/>
    <property type="evidence" value="ECO:0007669"/>
    <property type="project" value="UniProtKB-ARBA"/>
</dbReference>
<dbReference type="SMART" id="SM00409">
    <property type="entry name" value="IG"/>
    <property type="match status" value="1"/>
</dbReference>
<dbReference type="GO" id="GO:0001817">
    <property type="term" value="P:regulation of cytokine production"/>
    <property type="evidence" value="ECO:0007669"/>
    <property type="project" value="TreeGrafter"/>
</dbReference>
<dbReference type="GO" id="GO:0050863">
    <property type="term" value="P:regulation of T cell activation"/>
    <property type="evidence" value="ECO:0007669"/>
    <property type="project" value="UniProtKB-ARBA"/>
</dbReference>
<evidence type="ECO:0000259" key="4">
    <source>
        <dbReference type="PROSITE" id="PS50835"/>
    </source>
</evidence>
<accession>A0A3Q0S078</accession>
<dbReference type="GeneTree" id="ENSGT01050000244843"/>
<dbReference type="AlphaFoldDB" id="A0A3Q0S078"/>
<evidence type="ECO:0000256" key="3">
    <source>
        <dbReference type="ARBA" id="ARBA00023319"/>
    </source>
</evidence>
<dbReference type="InterPro" id="IPR003599">
    <property type="entry name" value="Ig_sub"/>
</dbReference>
<dbReference type="Pfam" id="PF07686">
    <property type="entry name" value="V-set"/>
    <property type="match status" value="1"/>
</dbReference>
<keyword evidence="3" id="KW-0393">Immunoglobulin domain</keyword>
<comment type="subcellular location">
    <subcellularLocation>
        <location evidence="1">Membrane</location>
    </subcellularLocation>
</comment>
<reference evidence="5" key="2">
    <citation type="submission" date="2025-09" db="UniProtKB">
        <authorList>
            <consortium name="Ensembl"/>
        </authorList>
    </citation>
    <scope>IDENTIFICATION</scope>
</reference>
<dbReference type="PANTHER" id="PTHR24100:SF151">
    <property type="entry name" value="ICOS LIGAND"/>
    <property type="match status" value="1"/>
</dbReference>
<sequence>MASLVLQSRESCYLFIYLNPGQPQLIGPSKPIVARIGDDITLPCYLKPATMDVTAKTLEWTRADLDPVFVFVWRAGREFEKTKHSSYKGRTSLFTDELRHGNMSLKLSKVNLSDKGKYKCYIVEMDEELFIELVVGKHTKLCKLHLICIKYMYLVPLKMIICCYHPRAQENIRFSCL</sequence>
<dbReference type="InterPro" id="IPR007110">
    <property type="entry name" value="Ig-like_dom"/>
</dbReference>